<name>A0A0D3DAY5_BRAOL</name>
<dbReference type="PROSITE" id="PS51375">
    <property type="entry name" value="PPR"/>
    <property type="match status" value="2"/>
</dbReference>
<dbReference type="GO" id="GO:0009451">
    <property type="term" value="P:RNA modification"/>
    <property type="evidence" value="ECO:0007669"/>
    <property type="project" value="InterPro"/>
</dbReference>
<dbReference type="Gramene" id="Bo7g082430.1">
    <property type="protein sequence ID" value="Bo7g082430.1"/>
    <property type="gene ID" value="Bo7g082430"/>
</dbReference>
<sequence length="292" mass="32269">MATTRLRCLHASTSSSAVSTGFRSPAIHQLSFSRAHLLSFRSATVNMCVRRSRFPVTRRTASPTRCYALTILDYLEQRGIPVNATTFSALLTACVRRKSLVHGKQKVFDESSSSNVYSWNALLRGTVISGKRRYKDVVSTFAEMREQGVDLNVYSLSNVFKSFAGASALRQGLKTHALAVKNGLFSSEFLKTSVVDMYFKCGQVGLARRVFDEIKEKDIVSWGAMIAGLAHNKRQWEALGLFRMMISQGGIYPNSVIITMFMGGRMTLGGLLALGYNVVVSYKLASTANMKL</sequence>
<dbReference type="Pfam" id="PF13812">
    <property type="entry name" value="PPR_3"/>
    <property type="match status" value="1"/>
</dbReference>
<dbReference type="Proteomes" id="UP000032141">
    <property type="component" value="Chromosome C7"/>
</dbReference>
<dbReference type="FunFam" id="1.25.40.10:FF:000285">
    <property type="entry name" value="Pentatricopeptide repeat-containing protein, chloroplastic"/>
    <property type="match status" value="1"/>
</dbReference>
<evidence type="ECO:0008006" key="5">
    <source>
        <dbReference type="Google" id="ProtNLM"/>
    </source>
</evidence>
<proteinExistence type="predicted"/>
<dbReference type="GO" id="GO:0003723">
    <property type="term" value="F:RNA binding"/>
    <property type="evidence" value="ECO:0007669"/>
    <property type="project" value="InterPro"/>
</dbReference>
<keyword evidence="1" id="KW-0677">Repeat</keyword>
<dbReference type="HOGENOM" id="CLU_954253_0_0_1"/>
<dbReference type="InterPro" id="IPR046960">
    <property type="entry name" value="PPR_At4g14850-like_plant"/>
</dbReference>
<dbReference type="PANTHER" id="PTHR47926">
    <property type="entry name" value="PENTATRICOPEPTIDE REPEAT-CONTAINING PROTEIN"/>
    <property type="match status" value="1"/>
</dbReference>
<protein>
    <recommendedName>
        <fullName evidence="5">Pentatricopeptide repeat-containing protein</fullName>
    </recommendedName>
</protein>
<organism evidence="3 4">
    <name type="scientific">Brassica oleracea var. oleracea</name>
    <dbReference type="NCBI Taxonomy" id="109376"/>
    <lineage>
        <taxon>Eukaryota</taxon>
        <taxon>Viridiplantae</taxon>
        <taxon>Streptophyta</taxon>
        <taxon>Embryophyta</taxon>
        <taxon>Tracheophyta</taxon>
        <taxon>Spermatophyta</taxon>
        <taxon>Magnoliopsida</taxon>
        <taxon>eudicotyledons</taxon>
        <taxon>Gunneridae</taxon>
        <taxon>Pentapetalae</taxon>
        <taxon>rosids</taxon>
        <taxon>malvids</taxon>
        <taxon>Brassicales</taxon>
        <taxon>Brassicaceae</taxon>
        <taxon>Brassiceae</taxon>
        <taxon>Brassica</taxon>
    </lineage>
</organism>
<dbReference type="EnsemblPlants" id="Bo7g082430.1">
    <property type="protein sequence ID" value="Bo7g082430.1"/>
    <property type="gene ID" value="Bo7g082430"/>
</dbReference>
<evidence type="ECO:0000313" key="3">
    <source>
        <dbReference type="EnsemblPlants" id="Bo7g082430.1"/>
    </source>
</evidence>
<dbReference type="InterPro" id="IPR002885">
    <property type="entry name" value="PPR_rpt"/>
</dbReference>
<keyword evidence="4" id="KW-1185">Reference proteome</keyword>
<dbReference type="Gene3D" id="1.25.40.10">
    <property type="entry name" value="Tetratricopeptide repeat domain"/>
    <property type="match status" value="2"/>
</dbReference>
<dbReference type="STRING" id="109376.A0A0D3DAY5"/>
<dbReference type="NCBIfam" id="TIGR00756">
    <property type="entry name" value="PPR"/>
    <property type="match status" value="1"/>
</dbReference>
<dbReference type="eggNOG" id="KOG4197">
    <property type="taxonomic scope" value="Eukaryota"/>
</dbReference>
<accession>A0A0D3DAY5</accession>
<dbReference type="Pfam" id="PF01535">
    <property type="entry name" value="PPR"/>
    <property type="match status" value="2"/>
</dbReference>
<feature type="repeat" description="PPR" evidence="2">
    <location>
        <begin position="218"/>
        <end position="252"/>
    </location>
</feature>
<feature type="repeat" description="PPR" evidence="2">
    <location>
        <begin position="115"/>
        <end position="151"/>
    </location>
</feature>
<reference evidence="3 4" key="1">
    <citation type="journal article" date="2014" name="Genome Biol.">
        <title>Transcriptome and methylome profiling reveals relics of genome dominance in the mesopolyploid Brassica oleracea.</title>
        <authorList>
            <person name="Parkin I.A."/>
            <person name="Koh C."/>
            <person name="Tang H."/>
            <person name="Robinson S.J."/>
            <person name="Kagale S."/>
            <person name="Clarke W.E."/>
            <person name="Town C.D."/>
            <person name="Nixon J."/>
            <person name="Krishnakumar V."/>
            <person name="Bidwell S.L."/>
            <person name="Denoeud F."/>
            <person name="Belcram H."/>
            <person name="Links M.G."/>
            <person name="Just J."/>
            <person name="Clarke C."/>
            <person name="Bender T."/>
            <person name="Huebert T."/>
            <person name="Mason A.S."/>
            <person name="Pires J.C."/>
            <person name="Barker G."/>
            <person name="Moore J."/>
            <person name="Walley P.G."/>
            <person name="Manoli S."/>
            <person name="Batley J."/>
            <person name="Edwards D."/>
            <person name="Nelson M.N."/>
            <person name="Wang X."/>
            <person name="Paterson A.H."/>
            <person name="King G."/>
            <person name="Bancroft I."/>
            <person name="Chalhoub B."/>
            <person name="Sharpe A.G."/>
        </authorList>
    </citation>
    <scope>NUCLEOTIDE SEQUENCE</scope>
    <source>
        <strain evidence="3 4">cv. TO1000</strain>
    </source>
</reference>
<evidence type="ECO:0000256" key="2">
    <source>
        <dbReference type="PROSITE-ProRule" id="PRU00708"/>
    </source>
</evidence>
<evidence type="ECO:0000313" key="4">
    <source>
        <dbReference type="Proteomes" id="UP000032141"/>
    </source>
</evidence>
<dbReference type="InterPro" id="IPR011990">
    <property type="entry name" value="TPR-like_helical_dom_sf"/>
</dbReference>
<evidence type="ECO:0000256" key="1">
    <source>
        <dbReference type="ARBA" id="ARBA00022737"/>
    </source>
</evidence>
<dbReference type="AlphaFoldDB" id="A0A0D3DAY5"/>
<reference evidence="3" key="2">
    <citation type="submission" date="2015-03" db="UniProtKB">
        <authorList>
            <consortium name="EnsemblPlants"/>
        </authorList>
    </citation>
    <scope>IDENTIFICATION</scope>
</reference>
<dbReference type="OMA" id="RMMISQG"/>